<dbReference type="InterPro" id="IPR023214">
    <property type="entry name" value="HAD_sf"/>
</dbReference>
<name>A0ABV6N2Y9_9PSEU</name>
<dbReference type="PANTHER" id="PTHR43434">
    <property type="entry name" value="PHOSPHOGLYCOLATE PHOSPHATASE"/>
    <property type="match status" value="1"/>
</dbReference>
<dbReference type="EMBL" id="JBHLUD010000013">
    <property type="protein sequence ID" value="MFC0546953.1"/>
    <property type="molecule type" value="Genomic_DNA"/>
</dbReference>
<dbReference type="Gene3D" id="1.10.150.240">
    <property type="entry name" value="Putative phosphatase, domain 2"/>
    <property type="match status" value="1"/>
</dbReference>
<reference evidence="1 2" key="1">
    <citation type="submission" date="2024-09" db="EMBL/GenBank/DDBJ databases">
        <authorList>
            <person name="Sun Q."/>
            <person name="Mori K."/>
        </authorList>
    </citation>
    <scope>NUCLEOTIDE SEQUENCE [LARGE SCALE GENOMIC DNA]</scope>
    <source>
        <strain evidence="1 2">TBRC 1432</strain>
    </source>
</reference>
<organism evidence="1 2">
    <name type="scientific">Kutzneria chonburiensis</name>
    <dbReference type="NCBI Taxonomy" id="1483604"/>
    <lineage>
        <taxon>Bacteria</taxon>
        <taxon>Bacillati</taxon>
        <taxon>Actinomycetota</taxon>
        <taxon>Actinomycetes</taxon>
        <taxon>Pseudonocardiales</taxon>
        <taxon>Pseudonocardiaceae</taxon>
        <taxon>Kutzneria</taxon>
    </lineage>
</organism>
<dbReference type="SUPFAM" id="SSF56784">
    <property type="entry name" value="HAD-like"/>
    <property type="match status" value="1"/>
</dbReference>
<accession>A0ABV6N2Y9</accession>
<evidence type="ECO:0000313" key="2">
    <source>
        <dbReference type="Proteomes" id="UP001589810"/>
    </source>
</evidence>
<dbReference type="InterPro" id="IPR036412">
    <property type="entry name" value="HAD-like_sf"/>
</dbReference>
<dbReference type="InterPro" id="IPR050155">
    <property type="entry name" value="HAD-like_hydrolase_sf"/>
</dbReference>
<comment type="caution">
    <text evidence="1">The sequence shown here is derived from an EMBL/GenBank/DDBJ whole genome shotgun (WGS) entry which is preliminary data.</text>
</comment>
<proteinExistence type="predicted"/>
<dbReference type="Pfam" id="PF13419">
    <property type="entry name" value="HAD_2"/>
    <property type="match status" value="1"/>
</dbReference>
<dbReference type="InterPro" id="IPR023198">
    <property type="entry name" value="PGP-like_dom2"/>
</dbReference>
<evidence type="ECO:0000313" key="1">
    <source>
        <dbReference type="EMBL" id="MFC0546953.1"/>
    </source>
</evidence>
<keyword evidence="2" id="KW-1185">Reference proteome</keyword>
<dbReference type="Gene3D" id="3.40.50.1000">
    <property type="entry name" value="HAD superfamily/HAD-like"/>
    <property type="match status" value="1"/>
</dbReference>
<gene>
    <name evidence="1" type="ORF">ACFFH7_35965</name>
</gene>
<dbReference type="PANTHER" id="PTHR43434:SF1">
    <property type="entry name" value="PHOSPHOGLYCOLATE PHOSPHATASE"/>
    <property type="match status" value="1"/>
</dbReference>
<protein>
    <submittedName>
        <fullName evidence="1">HAD hydrolase-like protein</fullName>
    </submittedName>
</protein>
<dbReference type="Proteomes" id="UP001589810">
    <property type="component" value="Unassembled WGS sequence"/>
</dbReference>
<dbReference type="RefSeq" id="WP_379794446.1">
    <property type="nucleotide sequence ID" value="NZ_JBHLUD010000013.1"/>
</dbReference>
<sequence length="246" mass="26069">MSLPGEMPSPLRQLVLWDIDHTLIETRGVGGDIFKRAFQEVTGKGLTRRADISGRTELDIMRESLAVNGMEPTNELVARLADALVDGYEARRDELGQVGRVLPGARETLAELADEETVLQTVLTGNLRSVARIKLEVFGLDGFLDLAAGAYGDDASDRAQLVSIAQERASDRFGSTFTNDQTLLVGDTPNDIRAGVAAGVRVLGVGTGKTPSADLLNAGASAVVDSLVGVSARVRRRPTGGTGWLA</sequence>
<dbReference type="InterPro" id="IPR041492">
    <property type="entry name" value="HAD_2"/>
</dbReference>